<dbReference type="Proteomes" id="UP000807469">
    <property type="component" value="Unassembled WGS sequence"/>
</dbReference>
<keyword evidence="2" id="KW-1185">Reference proteome</keyword>
<accession>A0A9P5YM71</accession>
<proteinExistence type="predicted"/>
<dbReference type="EMBL" id="MU155544">
    <property type="protein sequence ID" value="KAF9472367.1"/>
    <property type="molecule type" value="Genomic_DNA"/>
</dbReference>
<evidence type="ECO:0000313" key="1">
    <source>
        <dbReference type="EMBL" id="KAF9472367.1"/>
    </source>
</evidence>
<sequence length="52" mass="6177">MSRRSYAQAEGLHPFHTPWSVSNAQHFRRRIDNWTSTVTLIDLFSFLRTLDL</sequence>
<name>A0A9P5YM71_9AGAR</name>
<protein>
    <submittedName>
        <fullName evidence="1">Uncharacterized protein</fullName>
    </submittedName>
</protein>
<reference evidence="1" key="1">
    <citation type="submission" date="2020-11" db="EMBL/GenBank/DDBJ databases">
        <authorList>
            <consortium name="DOE Joint Genome Institute"/>
            <person name="Ahrendt S."/>
            <person name="Riley R."/>
            <person name="Andreopoulos W."/>
            <person name="Labutti K."/>
            <person name="Pangilinan J."/>
            <person name="Ruiz-Duenas F.J."/>
            <person name="Barrasa J.M."/>
            <person name="Sanchez-Garcia M."/>
            <person name="Camarero S."/>
            <person name="Miyauchi S."/>
            <person name="Serrano A."/>
            <person name="Linde D."/>
            <person name="Babiker R."/>
            <person name="Drula E."/>
            <person name="Ayuso-Fernandez I."/>
            <person name="Pacheco R."/>
            <person name="Padilla G."/>
            <person name="Ferreira P."/>
            <person name="Barriuso J."/>
            <person name="Kellner H."/>
            <person name="Castanera R."/>
            <person name="Alfaro M."/>
            <person name="Ramirez L."/>
            <person name="Pisabarro A.G."/>
            <person name="Kuo A."/>
            <person name="Tritt A."/>
            <person name="Lipzen A."/>
            <person name="He G."/>
            <person name="Yan M."/>
            <person name="Ng V."/>
            <person name="Cullen D."/>
            <person name="Martin F."/>
            <person name="Rosso M.-N."/>
            <person name="Henrissat B."/>
            <person name="Hibbett D."/>
            <person name="Martinez A.T."/>
            <person name="Grigoriev I.V."/>
        </authorList>
    </citation>
    <scope>NUCLEOTIDE SEQUENCE</scope>
    <source>
        <strain evidence="1">CIRM-BRFM 674</strain>
    </source>
</reference>
<dbReference type="AlphaFoldDB" id="A0A9P5YM71"/>
<comment type="caution">
    <text evidence="1">The sequence shown here is derived from an EMBL/GenBank/DDBJ whole genome shotgun (WGS) entry which is preliminary data.</text>
</comment>
<gene>
    <name evidence="1" type="ORF">BDN70DRAFT_887062</name>
</gene>
<organism evidence="1 2">
    <name type="scientific">Pholiota conissans</name>
    <dbReference type="NCBI Taxonomy" id="109636"/>
    <lineage>
        <taxon>Eukaryota</taxon>
        <taxon>Fungi</taxon>
        <taxon>Dikarya</taxon>
        <taxon>Basidiomycota</taxon>
        <taxon>Agaricomycotina</taxon>
        <taxon>Agaricomycetes</taxon>
        <taxon>Agaricomycetidae</taxon>
        <taxon>Agaricales</taxon>
        <taxon>Agaricineae</taxon>
        <taxon>Strophariaceae</taxon>
        <taxon>Pholiota</taxon>
    </lineage>
</organism>
<evidence type="ECO:0000313" key="2">
    <source>
        <dbReference type="Proteomes" id="UP000807469"/>
    </source>
</evidence>